<dbReference type="PANTHER" id="PTHR43757">
    <property type="entry name" value="AMINOMETHYLTRANSFERASE"/>
    <property type="match status" value="1"/>
</dbReference>
<gene>
    <name evidence="2" type="primary">gcvT_3</name>
    <name evidence="2" type="ORF">PS673_04717</name>
</gene>
<dbReference type="RefSeq" id="WP_224794896.1">
    <property type="nucleotide sequence ID" value="NZ_CABVHB010000053.1"/>
</dbReference>
<organism evidence="2 3">
    <name type="scientific">Pseudomonas fluorescens</name>
    <dbReference type="NCBI Taxonomy" id="294"/>
    <lineage>
        <taxon>Bacteria</taxon>
        <taxon>Pseudomonadati</taxon>
        <taxon>Pseudomonadota</taxon>
        <taxon>Gammaproteobacteria</taxon>
        <taxon>Pseudomonadales</taxon>
        <taxon>Pseudomonadaceae</taxon>
        <taxon>Pseudomonas</taxon>
    </lineage>
</organism>
<dbReference type="InterPro" id="IPR006222">
    <property type="entry name" value="GCVT_N"/>
</dbReference>
<dbReference type="EMBL" id="CABVHB010000053">
    <property type="protein sequence ID" value="VVN29134.1"/>
    <property type="molecule type" value="Genomic_DNA"/>
</dbReference>
<evidence type="ECO:0000313" key="2">
    <source>
        <dbReference type="EMBL" id="VVN29134.1"/>
    </source>
</evidence>
<dbReference type="GO" id="GO:0008168">
    <property type="term" value="F:methyltransferase activity"/>
    <property type="evidence" value="ECO:0007669"/>
    <property type="project" value="UniProtKB-KW"/>
</dbReference>
<evidence type="ECO:0000313" key="3">
    <source>
        <dbReference type="Proteomes" id="UP000344274"/>
    </source>
</evidence>
<keyword evidence="2" id="KW-0489">Methyltransferase</keyword>
<dbReference type="PANTHER" id="PTHR43757:SF2">
    <property type="entry name" value="AMINOMETHYLTRANSFERASE, MITOCHONDRIAL"/>
    <property type="match status" value="1"/>
</dbReference>
<dbReference type="Gene3D" id="3.30.1360.120">
    <property type="entry name" value="Probable tRNA modification gtpase trme, domain 1"/>
    <property type="match status" value="1"/>
</dbReference>
<accession>A0A5E6WKW6</accession>
<sequence>MKAKFTKPDFSLEGFRKSIHGHFGDAWGPPQFTNWIDESMSWKETCYIGDWSFLPSVRYSGPDVLKLFADCSVNTMNNFEVGQSKHIIHCNKDGKIIEEGVLSRFGEDEYVAFSTMWADFYRRQGDYNVSAAEPLNLTKFQVQGPNSLFLMERVSGESLRDLKFMRFRKIQIAGHEVLILRQGMTGEIGFELQAPLEHGAEIWHTIVEAGKEFGIRQMGSRVAMINHLEANYPTHSLDYLSAIFGKDERPYLDELVESSGITFKTITVSPEAMSQATFLIGTVVR</sequence>
<dbReference type="GO" id="GO:0004047">
    <property type="term" value="F:aminomethyltransferase activity"/>
    <property type="evidence" value="ECO:0007669"/>
    <property type="project" value="UniProtKB-EC"/>
</dbReference>
<dbReference type="Pfam" id="PF01571">
    <property type="entry name" value="GCV_T"/>
    <property type="match status" value="1"/>
</dbReference>
<reference evidence="2 3" key="1">
    <citation type="submission" date="2019-09" db="EMBL/GenBank/DDBJ databases">
        <authorList>
            <person name="Chandra G."/>
            <person name="Truman W A."/>
        </authorList>
    </citation>
    <scope>NUCLEOTIDE SEQUENCE [LARGE SCALE GENOMIC DNA]</scope>
    <source>
        <strain evidence="2">PS673</strain>
    </source>
</reference>
<dbReference type="SUPFAM" id="SSF103025">
    <property type="entry name" value="Folate-binding domain"/>
    <property type="match status" value="1"/>
</dbReference>
<proteinExistence type="predicted"/>
<dbReference type="GO" id="GO:0032259">
    <property type="term" value="P:methylation"/>
    <property type="evidence" value="ECO:0007669"/>
    <property type="project" value="UniProtKB-KW"/>
</dbReference>
<keyword evidence="2" id="KW-0808">Transferase</keyword>
<dbReference type="AlphaFoldDB" id="A0A5E6WKW6"/>
<dbReference type="EC" id="2.1.2.10" evidence="2"/>
<feature type="domain" description="GCVT N-terminal" evidence="1">
    <location>
        <begin position="29"/>
        <end position="238"/>
    </location>
</feature>
<evidence type="ECO:0000259" key="1">
    <source>
        <dbReference type="Pfam" id="PF01571"/>
    </source>
</evidence>
<dbReference type="InterPro" id="IPR028896">
    <property type="entry name" value="GcvT/YgfZ/DmdA"/>
</dbReference>
<dbReference type="InterPro" id="IPR027266">
    <property type="entry name" value="TrmE/GcvT-like"/>
</dbReference>
<protein>
    <submittedName>
        <fullName evidence="2">Aminomethyltransferase</fullName>
        <ecNumber evidence="2">2.1.2.10</ecNumber>
    </submittedName>
</protein>
<dbReference type="Proteomes" id="UP000344274">
    <property type="component" value="Unassembled WGS sequence"/>
</dbReference>
<name>A0A5E6WKW6_PSEFL</name>